<dbReference type="Proteomes" id="UP001056374">
    <property type="component" value="Chromosome"/>
</dbReference>
<dbReference type="InterPro" id="IPR015943">
    <property type="entry name" value="WD40/YVTN_repeat-like_dom_sf"/>
</dbReference>
<name>A0ABY4ZAN6_9ACTN</name>
<feature type="domain" description="DUF6923" evidence="1">
    <location>
        <begin position="59"/>
        <end position="217"/>
    </location>
</feature>
<protein>
    <recommendedName>
        <fullName evidence="1">DUF6923 domain-containing protein</fullName>
    </recommendedName>
</protein>
<reference evidence="2" key="1">
    <citation type="submission" date="2022-06" db="EMBL/GenBank/DDBJ databases">
        <title>Complete genome sequence of soil microorganisms Streptomyces sp. Qhu-M197 isolated from Alpine meadows habitats on the Tibetan Plateau.</title>
        <authorList>
            <person name="Zhang B."/>
            <person name="Xiang X."/>
            <person name="Fan J."/>
        </authorList>
    </citation>
    <scope>NUCLEOTIDE SEQUENCE</scope>
    <source>
        <strain evidence="2">Qhu-M197</strain>
    </source>
</reference>
<evidence type="ECO:0000313" key="2">
    <source>
        <dbReference type="EMBL" id="USQ85608.1"/>
    </source>
</evidence>
<evidence type="ECO:0000259" key="1">
    <source>
        <dbReference type="Pfam" id="PF21959"/>
    </source>
</evidence>
<dbReference type="EMBL" id="CP099468">
    <property type="protein sequence ID" value="USQ85608.1"/>
    <property type="molecule type" value="Genomic_DNA"/>
</dbReference>
<dbReference type="InterPro" id="IPR054215">
    <property type="entry name" value="DUF6923"/>
</dbReference>
<accession>A0ABY4ZAN6</accession>
<sequence length="372" mass="39977">MANRKVYLAVGRTNTRLYRFDPIDGDVRLIDNVPVYVNGYTAMGAQYRGDGQEPLLHAVSGNKLVTMDPQEGTLTDAVVEGLPSGKTWYDGDIASDGTSLLVVSTPNVPSYTINVDAETATAGNLPGGGRWDDYSFHPKNGRLYAVEGDNGDLLHIDPGREPMKQILKQAVFPPAEASGSDGSRKAYAAAFFDQEGMFYVVDSAGNVCFLDLTDPDTVPDKAQRIDGRIPVDGLEVMNGAGRIAPLPIDPGYDYIVVDKQFKTSWPAPWPVQGRVYSYTLTVTAAGPTDPDDQRDVRKFRISFDLPSAEGAAVESSGVEVTAQSDGRVYVESVGDQLLPAGQSRPVDVQVTVPGSDLPGEYPLEGLKATRLA</sequence>
<gene>
    <name evidence="2" type="ORF">NFX46_18625</name>
</gene>
<organism evidence="2 3">
    <name type="scientific">Streptomyces phaeoluteigriseus</name>
    <dbReference type="NCBI Taxonomy" id="114686"/>
    <lineage>
        <taxon>Bacteria</taxon>
        <taxon>Bacillati</taxon>
        <taxon>Actinomycetota</taxon>
        <taxon>Actinomycetes</taxon>
        <taxon>Kitasatosporales</taxon>
        <taxon>Streptomycetaceae</taxon>
        <taxon>Streptomyces</taxon>
        <taxon>Streptomyces aurantiacus group</taxon>
    </lineage>
</organism>
<dbReference type="Pfam" id="PF21959">
    <property type="entry name" value="DUF6923"/>
    <property type="match status" value="1"/>
</dbReference>
<dbReference type="Gene3D" id="2.130.10.10">
    <property type="entry name" value="YVTN repeat-like/Quinoprotein amine dehydrogenase"/>
    <property type="match status" value="1"/>
</dbReference>
<proteinExistence type="predicted"/>
<dbReference type="SUPFAM" id="SSF101898">
    <property type="entry name" value="NHL repeat"/>
    <property type="match status" value="1"/>
</dbReference>
<evidence type="ECO:0000313" key="3">
    <source>
        <dbReference type="Proteomes" id="UP001056374"/>
    </source>
</evidence>
<dbReference type="RefSeq" id="WP_252550768.1">
    <property type="nucleotide sequence ID" value="NZ_CP099468.1"/>
</dbReference>
<keyword evidence="3" id="KW-1185">Reference proteome</keyword>